<name>A0ABQ3ILQ1_9PSEU</name>
<comment type="caution">
    <text evidence="3">The sequence shown here is derived from an EMBL/GenBank/DDBJ whole genome shotgun (WGS) entry which is preliminary data.</text>
</comment>
<dbReference type="Gene3D" id="2.40.128.110">
    <property type="entry name" value="Lipid/polyisoprenoid-binding, YceI-like"/>
    <property type="match status" value="1"/>
</dbReference>
<feature type="domain" description="Lipid/polyisoprenoid-binding YceI-like" evidence="2">
    <location>
        <begin position="36"/>
        <end position="126"/>
    </location>
</feature>
<comment type="similarity">
    <text evidence="1">Belongs to the UPF0312 family.</text>
</comment>
<dbReference type="InterPro" id="IPR036761">
    <property type="entry name" value="TTHA0802/YceI-like_sf"/>
</dbReference>
<gene>
    <name evidence="3" type="ORF">GCM10017786_13950</name>
</gene>
<dbReference type="RefSeq" id="WP_191243574.1">
    <property type="nucleotide sequence ID" value="NZ_BNAU01000001.1"/>
</dbReference>
<protein>
    <recommendedName>
        <fullName evidence="2">Lipid/polyisoprenoid-binding YceI-like domain-containing protein</fullName>
    </recommendedName>
</protein>
<dbReference type="SUPFAM" id="SSF101874">
    <property type="entry name" value="YceI-like"/>
    <property type="match status" value="1"/>
</dbReference>
<dbReference type="Pfam" id="PF04264">
    <property type="entry name" value="YceI"/>
    <property type="match status" value="1"/>
</dbReference>
<evidence type="ECO:0000259" key="2">
    <source>
        <dbReference type="Pfam" id="PF04264"/>
    </source>
</evidence>
<organism evidence="3 4">
    <name type="scientific">Amycolatopsis deserti</name>
    <dbReference type="NCBI Taxonomy" id="185696"/>
    <lineage>
        <taxon>Bacteria</taxon>
        <taxon>Bacillati</taxon>
        <taxon>Actinomycetota</taxon>
        <taxon>Actinomycetes</taxon>
        <taxon>Pseudonocardiales</taxon>
        <taxon>Pseudonocardiaceae</taxon>
        <taxon>Amycolatopsis</taxon>
    </lineage>
</organism>
<evidence type="ECO:0000313" key="4">
    <source>
        <dbReference type="Proteomes" id="UP000605897"/>
    </source>
</evidence>
<keyword evidence="4" id="KW-1185">Reference proteome</keyword>
<dbReference type="InterPro" id="IPR007372">
    <property type="entry name" value="Lipid/polyisoprenoid-bd_YceI"/>
</dbReference>
<proteinExistence type="inferred from homology"/>
<dbReference type="Proteomes" id="UP000605897">
    <property type="component" value="Unassembled WGS sequence"/>
</dbReference>
<accession>A0ABQ3ILQ1</accession>
<dbReference type="EMBL" id="BNAU01000001">
    <property type="protein sequence ID" value="GHE83893.1"/>
    <property type="molecule type" value="Genomic_DNA"/>
</dbReference>
<evidence type="ECO:0000256" key="1">
    <source>
        <dbReference type="ARBA" id="ARBA00008812"/>
    </source>
</evidence>
<evidence type="ECO:0000313" key="3">
    <source>
        <dbReference type="EMBL" id="GHE83893.1"/>
    </source>
</evidence>
<sequence>MSQDTVVLEVTSALPLPGRYEVNPDRVVVEPSRRLLRGRFAVRGGHLVLGVEPELELTLATGSLRTNVAGLARALTGEGGLCAAENPVLTFRSTSMVVADDRSVDVAGRLEVGGSSREVRLSGQITYADELAAVLWLKGAVLPPRRPVRSGSRIARRLAGRRLKLEVAVEFVR</sequence>
<reference evidence="4" key="1">
    <citation type="journal article" date="2019" name="Int. J. Syst. Evol. Microbiol.">
        <title>The Global Catalogue of Microorganisms (GCM) 10K type strain sequencing project: providing services to taxonomists for standard genome sequencing and annotation.</title>
        <authorList>
            <consortium name="The Broad Institute Genomics Platform"/>
            <consortium name="The Broad Institute Genome Sequencing Center for Infectious Disease"/>
            <person name="Wu L."/>
            <person name="Ma J."/>
        </authorList>
    </citation>
    <scope>NUCLEOTIDE SEQUENCE [LARGE SCALE GENOMIC DNA]</scope>
    <source>
        <strain evidence="4">CGMCC 4.7677</strain>
    </source>
</reference>